<evidence type="ECO:0000259" key="3">
    <source>
        <dbReference type="Pfam" id="PF24883"/>
    </source>
</evidence>
<dbReference type="InterPro" id="IPR011990">
    <property type="entry name" value="TPR-like_helical_dom_sf"/>
</dbReference>
<keyword evidence="5" id="KW-1185">Reference proteome</keyword>
<dbReference type="EMBL" id="KZ824786">
    <property type="protein sequence ID" value="RAH82829.1"/>
    <property type="molecule type" value="Genomic_DNA"/>
</dbReference>
<organism evidence="4 5">
    <name type="scientific">Aspergillus japonicus CBS 114.51</name>
    <dbReference type="NCBI Taxonomy" id="1448312"/>
    <lineage>
        <taxon>Eukaryota</taxon>
        <taxon>Fungi</taxon>
        <taxon>Dikarya</taxon>
        <taxon>Ascomycota</taxon>
        <taxon>Pezizomycotina</taxon>
        <taxon>Eurotiomycetes</taxon>
        <taxon>Eurotiomycetidae</taxon>
        <taxon>Eurotiales</taxon>
        <taxon>Aspergillaceae</taxon>
        <taxon>Aspergillus</taxon>
        <taxon>Aspergillus subgen. Circumdati</taxon>
    </lineage>
</organism>
<dbReference type="Proteomes" id="UP000249497">
    <property type="component" value="Unassembled WGS sequence"/>
</dbReference>
<sequence>MSAMPVSASGSRSLPVTSRQVQSREGANPATISRLITPLFQWSLDDISLSSTALLLEVSASSLIERIRGERLSRLPFEASSYDNLLAWAQALVERLNAVEEIVEPFMADIYLATSLAYGYFAMLLEYGEDNVTPLGLAFGFFHDISAPLENILRGTSLDSTEKIAEQLALALVDLVTLIARFSVGLCHAMRGSGDELHSNFHKHYAGQIETFRSRCEKVIISMQSDLGLRPMIVRLRVSTRMSQSTPWNGRRTPVRGYHLMSDDGERINALRSIFSGARVQGRVFCRKRSSNTCNGNALPPLPRVCIRFPAEGTMRSIARSLLHQMFIQSIGHVPLLLLLSDAFDRSRRTTDSDDYDSLLWDTLKRALTCLAPGNDQVFLVVDGVDEALCDETTLLRKLLSITAETANVKLITLGTQKPPIASGQTLLEVRENLVFGDISTVVESSLVSGNIFPKLPGKDKEAIIGALTAASEGSFLWAKLACRHIHDQESPDQLSRAMDLLCTTKPSVSDMIHLRCNMEDVSLDARHMLALLAVAQRPLIPVEVQTLASILVDQQTIPVSDRKDETFVLRKLRPLNRLIFLSNDVLSFRHALIKDAVLKLVTAGHVHPNEDPAIDVLTRLFICLKCSIGESSEPALTPLDQDTATSLQHSQALIPYALRYWPIHYQNLSAATQSPITRLAERFAPYLPVSTTCIRLQSMVWAGLPPPECLRYHELSAVLYRTALGPNHVATLQCTILLAGLYDRLKHVDPASRLYYDAALRSRTSLTARHPLTLQLTSRFLDLTSGQKITGAQSELMRWRGECLALSVECHELQHGETSDEAGAARRLLTEHQHQRPRE</sequence>
<evidence type="ECO:0000256" key="2">
    <source>
        <dbReference type="SAM" id="MobiDB-lite"/>
    </source>
</evidence>
<keyword evidence="1" id="KW-0677">Repeat</keyword>
<feature type="region of interest" description="Disordered" evidence="2">
    <location>
        <begin position="1"/>
        <end position="25"/>
    </location>
</feature>
<dbReference type="AlphaFoldDB" id="A0A8T8X5U9"/>
<name>A0A8T8X5U9_ASPJA</name>
<dbReference type="GeneID" id="37180805"/>
<evidence type="ECO:0000313" key="5">
    <source>
        <dbReference type="Proteomes" id="UP000249497"/>
    </source>
</evidence>
<feature type="compositionally biased region" description="Polar residues" evidence="2">
    <location>
        <begin position="8"/>
        <end position="25"/>
    </location>
</feature>
<dbReference type="InterPro" id="IPR056884">
    <property type="entry name" value="NPHP3-like_N"/>
</dbReference>
<evidence type="ECO:0000256" key="1">
    <source>
        <dbReference type="ARBA" id="ARBA00022737"/>
    </source>
</evidence>
<reference evidence="4 5" key="1">
    <citation type="submission" date="2018-02" db="EMBL/GenBank/DDBJ databases">
        <title>The genomes of Aspergillus section Nigri reveals drivers in fungal speciation.</title>
        <authorList>
            <consortium name="DOE Joint Genome Institute"/>
            <person name="Vesth T.C."/>
            <person name="Nybo J."/>
            <person name="Theobald S."/>
            <person name="Brandl J."/>
            <person name="Frisvad J.C."/>
            <person name="Nielsen K.F."/>
            <person name="Lyhne E.K."/>
            <person name="Kogle M.E."/>
            <person name="Kuo A."/>
            <person name="Riley R."/>
            <person name="Clum A."/>
            <person name="Nolan M."/>
            <person name="Lipzen A."/>
            <person name="Salamov A."/>
            <person name="Henrissat B."/>
            <person name="Wiebenga A."/>
            <person name="De vries R.P."/>
            <person name="Grigoriev I.V."/>
            <person name="Mortensen U.H."/>
            <person name="Andersen M.R."/>
            <person name="Baker S.E."/>
        </authorList>
    </citation>
    <scope>NUCLEOTIDE SEQUENCE [LARGE SCALE GENOMIC DNA]</scope>
    <source>
        <strain evidence="4 5">CBS 114.51</strain>
    </source>
</reference>
<evidence type="ECO:0000313" key="4">
    <source>
        <dbReference type="EMBL" id="RAH82829.1"/>
    </source>
</evidence>
<dbReference type="RefSeq" id="XP_025528723.1">
    <property type="nucleotide sequence ID" value="XM_025677112.1"/>
</dbReference>
<gene>
    <name evidence="4" type="ORF">BO86DRAFT_455478</name>
</gene>
<dbReference type="Pfam" id="PF24883">
    <property type="entry name" value="NPHP3_N"/>
    <property type="match status" value="1"/>
</dbReference>
<dbReference type="PANTHER" id="PTHR10039:SF9">
    <property type="entry name" value="NACHT DOMAIN PROTEIN (AFU_ORTHOLOGUE AFUA_2G01760)"/>
    <property type="match status" value="1"/>
</dbReference>
<protein>
    <recommendedName>
        <fullName evidence="3">Nephrocystin 3-like N-terminal domain-containing protein</fullName>
    </recommendedName>
</protein>
<dbReference type="PANTHER" id="PTHR10039">
    <property type="entry name" value="AMELOGENIN"/>
    <property type="match status" value="1"/>
</dbReference>
<feature type="domain" description="Nephrocystin 3-like N-terminal" evidence="3">
    <location>
        <begin position="312"/>
        <end position="411"/>
    </location>
</feature>
<dbReference type="OrthoDB" id="2546325at2759"/>
<proteinExistence type="predicted"/>
<dbReference type="Gene3D" id="1.25.40.10">
    <property type="entry name" value="Tetratricopeptide repeat domain"/>
    <property type="match status" value="1"/>
</dbReference>
<accession>A0A8T8X5U9</accession>